<sequence>MVPQHPSLSLSLSLFSLIYIELGLRLPKIFPSPSTTSIDPSPHYTSQSYAGKTILITGASRGIGSEIALFYARSGASLVLFSRKQEGLDEVREEILKEVPGARIESFVGDVTSIEDIKGVVERAVEVFGRIDVVVANAGKANEWVKPFVENDPEDWWRTVEVNVRGVYNAAHFAIPQLNKTSGYFVITSSITAQSRIAFASAYVLSKLAVGRLNEYIAREHPNIKTFAFHPGAIKTALSGENPFLLLDLLTRFNSLLRLCCVLLLGKKTGSQDGVYVSSNWDLDEVNKDWKEKIIRSEALVSRLAIPPPEE</sequence>
<dbReference type="CDD" id="cd05233">
    <property type="entry name" value="SDR_c"/>
    <property type="match status" value="1"/>
</dbReference>
<reference evidence="4 5" key="1">
    <citation type="journal article" date="2016" name="Mol. Biol. Evol.">
        <title>Comparative Genomics of Early-Diverging Mushroom-Forming Fungi Provides Insights into the Origins of Lignocellulose Decay Capabilities.</title>
        <authorList>
            <person name="Nagy L.G."/>
            <person name="Riley R."/>
            <person name="Tritt A."/>
            <person name="Adam C."/>
            <person name="Daum C."/>
            <person name="Floudas D."/>
            <person name="Sun H."/>
            <person name="Yadav J.S."/>
            <person name="Pangilinan J."/>
            <person name="Larsson K.H."/>
            <person name="Matsuura K."/>
            <person name="Barry K."/>
            <person name="Labutti K."/>
            <person name="Kuo R."/>
            <person name="Ohm R.A."/>
            <person name="Bhattacharya S.S."/>
            <person name="Shirouzu T."/>
            <person name="Yoshinaga Y."/>
            <person name="Martin F.M."/>
            <person name="Grigoriev I.V."/>
            <person name="Hibbett D.S."/>
        </authorList>
    </citation>
    <scope>NUCLEOTIDE SEQUENCE [LARGE SCALE GENOMIC DNA]</scope>
    <source>
        <strain evidence="4 5">HHB10207 ss-3</strain>
    </source>
</reference>
<gene>
    <name evidence="4" type="ORF">SISSUDRAFT_1061891</name>
</gene>
<dbReference type="Proteomes" id="UP000076798">
    <property type="component" value="Unassembled WGS sequence"/>
</dbReference>
<dbReference type="EMBL" id="KV428061">
    <property type="protein sequence ID" value="KZT38535.1"/>
    <property type="molecule type" value="Genomic_DNA"/>
</dbReference>
<evidence type="ECO:0000313" key="4">
    <source>
        <dbReference type="EMBL" id="KZT38535.1"/>
    </source>
</evidence>
<name>A0A166DHT7_9AGAM</name>
<keyword evidence="5" id="KW-1185">Reference proteome</keyword>
<evidence type="ECO:0000256" key="1">
    <source>
        <dbReference type="ARBA" id="ARBA00006484"/>
    </source>
</evidence>
<dbReference type="SUPFAM" id="SSF51735">
    <property type="entry name" value="NAD(P)-binding Rossmann-fold domains"/>
    <property type="match status" value="1"/>
</dbReference>
<proteinExistence type="inferred from homology"/>
<dbReference type="PRINTS" id="PR00081">
    <property type="entry name" value="GDHRDH"/>
</dbReference>
<organism evidence="4 5">
    <name type="scientific">Sistotremastrum suecicum HHB10207 ss-3</name>
    <dbReference type="NCBI Taxonomy" id="1314776"/>
    <lineage>
        <taxon>Eukaryota</taxon>
        <taxon>Fungi</taxon>
        <taxon>Dikarya</taxon>
        <taxon>Basidiomycota</taxon>
        <taxon>Agaricomycotina</taxon>
        <taxon>Agaricomycetes</taxon>
        <taxon>Sistotremastrales</taxon>
        <taxon>Sistotremastraceae</taxon>
        <taxon>Sistotremastrum</taxon>
    </lineage>
</organism>
<accession>A0A166DHT7</accession>
<keyword evidence="2" id="KW-0560">Oxidoreductase</keyword>
<dbReference type="GO" id="GO:0016020">
    <property type="term" value="C:membrane"/>
    <property type="evidence" value="ECO:0007669"/>
    <property type="project" value="TreeGrafter"/>
</dbReference>
<keyword evidence="3" id="KW-0732">Signal</keyword>
<dbReference type="PANTHER" id="PTHR44196:SF1">
    <property type="entry name" value="DEHYDROGENASE_REDUCTASE SDR FAMILY MEMBER 7B"/>
    <property type="match status" value="1"/>
</dbReference>
<feature type="signal peptide" evidence="3">
    <location>
        <begin position="1"/>
        <end position="23"/>
    </location>
</feature>
<evidence type="ECO:0000256" key="2">
    <source>
        <dbReference type="ARBA" id="ARBA00023002"/>
    </source>
</evidence>
<dbReference type="InterPro" id="IPR036291">
    <property type="entry name" value="NAD(P)-bd_dom_sf"/>
</dbReference>
<evidence type="ECO:0000313" key="5">
    <source>
        <dbReference type="Proteomes" id="UP000076798"/>
    </source>
</evidence>
<dbReference type="PANTHER" id="PTHR44196">
    <property type="entry name" value="DEHYDROGENASE/REDUCTASE SDR FAMILY MEMBER 7B"/>
    <property type="match status" value="1"/>
</dbReference>
<dbReference type="GO" id="GO:0016491">
    <property type="term" value="F:oxidoreductase activity"/>
    <property type="evidence" value="ECO:0007669"/>
    <property type="project" value="UniProtKB-KW"/>
</dbReference>
<comment type="similarity">
    <text evidence="1">Belongs to the short-chain dehydrogenases/reductases (SDR) family.</text>
</comment>
<dbReference type="OrthoDB" id="1933717at2759"/>
<feature type="chain" id="PRO_5007872182" evidence="3">
    <location>
        <begin position="24"/>
        <end position="311"/>
    </location>
</feature>
<evidence type="ECO:0000256" key="3">
    <source>
        <dbReference type="SAM" id="SignalP"/>
    </source>
</evidence>
<dbReference type="Gene3D" id="3.40.50.720">
    <property type="entry name" value="NAD(P)-binding Rossmann-like Domain"/>
    <property type="match status" value="1"/>
</dbReference>
<dbReference type="STRING" id="1314776.A0A166DHT7"/>
<dbReference type="AlphaFoldDB" id="A0A166DHT7"/>
<protein>
    <submittedName>
        <fullName evidence="4">NAD(P)-binding protein</fullName>
    </submittedName>
</protein>
<dbReference type="Pfam" id="PF00106">
    <property type="entry name" value="adh_short"/>
    <property type="match status" value="1"/>
</dbReference>
<dbReference type="InterPro" id="IPR002347">
    <property type="entry name" value="SDR_fam"/>
</dbReference>